<dbReference type="PANTHER" id="PTHR32060:SF30">
    <property type="entry name" value="CARBOXY-TERMINAL PROCESSING PROTEASE CTPA"/>
    <property type="match status" value="1"/>
</dbReference>
<feature type="signal peptide" evidence="7">
    <location>
        <begin position="1"/>
        <end position="22"/>
    </location>
</feature>
<reference evidence="9 10" key="1">
    <citation type="journal article" date="2020" name="Microorganisms">
        <title>Osmotic Adaptation and Compatible Solute Biosynthesis of Phototrophic Bacteria as Revealed from Genome Analyses.</title>
        <authorList>
            <person name="Imhoff J.F."/>
            <person name="Rahn T."/>
            <person name="Kunzel S."/>
            <person name="Keller A."/>
            <person name="Neulinger S.C."/>
        </authorList>
    </citation>
    <scope>NUCLEOTIDE SEQUENCE [LARGE SCALE GENOMIC DNA]</scope>
    <source>
        <strain evidence="9 10">DSM 25653</strain>
    </source>
</reference>
<dbReference type="SUPFAM" id="SSF50156">
    <property type="entry name" value="PDZ domain-like"/>
    <property type="match status" value="1"/>
</dbReference>
<dbReference type="RefSeq" id="WP_200239855.1">
    <property type="nucleotide sequence ID" value="NZ_NRRY01000004.1"/>
</dbReference>
<feature type="compositionally biased region" description="Low complexity" evidence="6">
    <location>
        <begin position="80"/>
        <end position="92"/>
    </location>
</feature>
<evidence type="ECO:0000256" key="2">
    <source>
        <dbReference type="ARBA" id="ARBA00022670"/>
    </source>
</evidence>
<evidence type="ECO:0000313" key="10">
    <source>
        <dbReference type="Proteomes" id="UP001138768"/>
    </source>
</evidence>
<dbReference type="Pfam" id="PF17820">
    <property type="entry name" value="PDZ_6"/>
    <property type="match status" value="1"/>
</dbReference>
<feature type="chain" id="PRO_5040993917" evidence="7">
    <location>
        <begin position="23"/>
        <end position="556"/>
    </location>
</feature>
<comment type="caution">
    <text evidence="9">The sequence shown here is derived from an EMBL/GenBank/DDBJ whole genome shotgun (WGS) entry which is preliminary data.</text>
</comment>
<dbReference type="InterPro" id="IPR004447">
    <property type="entry name" value="Peptidase_S41A"/>
</dbReference>
<dbReference type="AlphaFoldDB" id="A0A9X0W7M5"/>
<evidence type="ECO:0000256" key="4">
    <source>
        <dbReference type="ARBA" id="ARBA00022825"/>
    </source>
</evidence>
<dbReference type="FunFam" id="3.90.226.10:FF:000029">
    <property type="entry name" value="Peptidase, S41 family"/>
    <property type="match status" value="1"/>
</dbReference>
<organism evidence="9 10">
    <name type="scientific">Lamprobacter modestohalophilus</name>
    <dbReference type="NCBI Taxonomy" id="1064514"/>
    <lineage>
        <taxon>Bacteria</taxon>
        <taxon>Pseudomonadati</taxon>
        <taxon>Pseudomonadota</taxon>
        <taxon>Gammaproteobacteria</taxon>
        <taxon>Chromatiales</taxon>
        <taxon>Chromatiaceae</taxon>
        <taxon>Lamprobacter</taxon>
    </lineage>
</organism>
<dbReference type="Proteomes" id="UP001138768">
    <property type="component" value="Unassembled WGS sequence"/>
</dbReference>
<dbReference type="SMART" id="SM00245">
    <property type="entry name" value="TSPc"/>
    <property type="match status" value="1"/>
</dbReference>
<dbReference type="InterPro" id="IPR001478">
    <property type="entry name" value="PDZ"/>
</dbReference>
<evidence type="ECO:0000256" key="5">
    <source>
        <dbReference type="RuleBase" id="RU004404"/>
    </source>
</evidence>
<dbReference type="NCBIfam" id="TIGR00225">
    <property type="entry name" value="prc"/>
    <property type="match status" value="1"/>
</dbReference>
<evidence type="ECO:0000256" key="1">
    <source>
        <dbReference type="ARBA" id="ARBA00009179"/>
    </source>
</evidence>
<feature type="domain" description="PDZ" evidence="8">
    <location>
        <begin position="153"/>
        <end position="221"/>
    </location>
</feature>
<dbReference type="SMART" id="SM00228">
    <property type="entry name" value="PDZ"/>
    <property type="match status" value="1"/>
</dbReference>
<evidence type="ECO:0000256" key="3">
    <source>
        <dbReference type="ARBA" id="ARBA00022801"/>
    </source>
</evidence>
<proteinExistence type="inferred from homology"/>
<feature type="compositionally biased region" description="Pro residues" evidence="6">
    <location>
        <begin position="56"/>
        <end position="68"/>
    </location>
</feature>
<evidence type="ECO:0000256" key="7">
    <source>
        <dbReference type="SAM" id="SignalP"/>
    </source>
</evidence>
<dbReference type="GO" id="GO:0006508">
    <property type="term" value="P:proteolysis"/>
    <property type="evidence" value="ECO:0007669"/>
    <property type="project" value="UniProtKB-KW"/>
</dbReference>
<feature type="region of interest" description="Disordered" evidence="6">
    <location>
        <begin position="24"/>
        <end position="102"/>
    </location>
</feature>
<keyword evidence="4 5" id="KW-0720">Serine protease</keyword>
<dbReference type="Gene3D" id="2.30.42.10">
    <property type="match status" value="1"/>
</dbReference>
<feature type="compositionally biased region" description="Low complexity" evidence="6">
    <location>
        <begin position="530"/>
        <end position="550"/>
    </location>
</feature>
<dbReference type="GO" id="GO:0008236">
    <property type="term" value="F:serine-type peptidase activity"/>
    <property type="evidence" value="ECO:0007669"/>
    <property type="project" value="UniProtKB-KW"/>
</dbReference>
<evidence type="ECO:0000313" key="9">
    <source>
        <dbReference type="EMBL" id="MBK1617733.1"/>
    </source>
</evidence>
<keyword evidence="3 5" id="KW-0378">Hydrolase</keyword>
<comment type="similarity">
    <text evidence="1 5">Belongs to the peptidase S41A family.</text>
</comment>
<dbReference type="Pfam" id="PF22694">
    <property type="entry name" value="CtpB_N-like"/>
    <property type="match status" value="1"/>
</dbReference>
<dbReference type="GO" id="GO:0030288">
    <property type="term" value="C:outer membrane-bounded periplasmic space"/>
    <property type="evidence" value="ECO:0007669"/>
    <property type="project" value="TreeGrafter"/>
</dbReference>
<dbReference type="GO" id="GO:0007165">
    <property type="term" value="P:signal transduction"/>
    <property type="evidence" value="ECO:0007669"/>
    <property type="project" value="TreeGrafter"/>
</dbReference>
<accession>A0A9X0W7M5</accession>
<evidence type="ECO:0000256" key="6">
    <source>
        <dbReference type="SAM" id="MobiDB-lite"/>
    </source>
</evidence>
<keyword evidence="10" id="KW-1185">Reference proteome</keyword>
<dbReference type="Gene3D" id="3.90.226.10">
    <property type="entry name" value="2-enoyl-CoA Hydratase, Chain A, domain 1"/>
    <property type="match status" value="1"/>
</dbReference>
<sequence length="556" mass="57878">MTKLQLALLALLCVGLAPSTFAQPAATPEPEAISPSESGSDAADELSGPPGAIPAATPPAVQPPPPGFKPTGTRPEPSVEEVQQALQAAAAEPEAEEPEGLPLDELRVFAEVFGRIKSDYVERVDDRELLASAIRGMLAGLDPHSAYLDPDQYQDLQVGTTGEFGGLGIEVGMKDGFVEVIAPIDDTPAQRAGIQAGDLIVRIDDKPVKGMSLGDAVELMRGKPGSTIELTLTRDSLSKPLSVKLERAVIKVASVKQRILEPGFGYLRIANFQARTTDDLLEAVAKLKRENGGPLKGVVLDLRNNPGGVLNTAVGVSDAFLEQGLIVYTEGRLDDAKLEFRAGPDDVLDGAPLVVLVNGGSASASEIVAGALQDQRRALIMGNETFGKGSVQTIIPVDERTALKLTTARYYTPAGRSIQALGIVPDIILERGSLTLAAKSDLAPLKEANLVRHLEDNNGDDGDQPTDAAPADAAAADAADPKQADDKPLAAEDYQLSEALNVLKGLVILGQAPSASERPLSHDDAGAVTAEEAVMPADGAAAPAEDAAAPTENTGN</sequence>
<dbReference type="InterPro" id="IPR036034">
    <property type="entry name" value="PDZ_sf"/>
</dbReference>
<dbReference type="CDD" id="cd07560">
    <property type="entry name" value="Peptidase_S41_CPP"/>
    <property type="match status" value="1"/>
</dbReference>
<dbReference type="Pfam" id="PF03572">
    <property type="entry name" value="Peptidase_S41"/>
    <property type="match status" value="1"/>
</dbReference>
<feature type="region of interest" description="Disordered" evidence="6">
    <location>
        <begin position="515"/>
        <end position="556"/>
    </location>
</feature>
<evidence type="ECO:0000259" key="8">
    <source>
        <dbReference type="PROSITE" id="PS50106"/>
    </source>
</evidence>
<dbReference type="InterPro" id="IPR029045">
    <property type="entry name" value="ClpP/crotonase-like_dom_sf"/>
</dbReference>
<gene>
    <name evidence="9" type="ORF">CKO42_04540</name>
</gene>
<dbReference type="CDD" id="cd06782">
    <property type="entry name" value="cpPDZ_CPP-like"/>
    <property type="match status" value="1"/>
</dbReference>
<dbReference type="SUPFAM" id="SSF52096">
    <property type="entry name" value="ClpP/crotonase"/>
    <property type="match status" value="1"/>
</dbReference>
<dbReference type="EMBL" id="NRRY01000004">
    <property type="protein sequence ID" value="MBK1617733.1"/>
    <property type="molecule type" value="Genomic_DNA"/>
</dbReference>
<protein>
    <submittedName>
        <fullName evidence="9">Peptidase</fullName>
    </submittedName>
</protein>
<name>A0A9X0W7M5_9GAMM</name>
<keyword evidence="2 5" id="KW-0645">Protease</keyword>
<keyword evidence="7" id="KW-0732">Signal</keyword>
<dbReference type="PROSITE" id="PS50106">
    <property type="entry name" value="PDZ"/>
    <property type="match status" value="1"/>
</dbReference>
<dbReference type="Gene3D" id="3.30.750.44">
    <property type="match status" value="1"/>
</dbReference>
<dbReference type="InterPro" id="IPR041489">
    <property type="entry name" value="PDZ_6"/>
</dbReference>
<dbReference type="InterPro" id="IPR055210">
    <property type="entry name" value="CtpA/B_N"/>
</dbReference>
<dbReference type="FunFam" id="2.30.42.10:FF:000063">
    <property type="entry name" value="Peptidase, S41 family"/>
    <property type="match status" value="1"/>
</dbReference>
<feature type="compositionally biased region" description="Low complexity" evidence="6">
    <location>
        <begin position="465"/>
        <end position="478"/>
    </location>
</feature>
<feature type="region of interest" description="Disordered" evidence="6">
    <location>
        <begin position="454"/>
        <end position="487"/>
    </location>
</feature>
<dbReference type="PANTHER" id="PTHR32060">
    <property type="entry name" value="TAIL-SPECIFIC PROTEASE"/>
    <property type="match status" value="1"/>
</dbReference>
<dbReference type="GO" id="GO:0004175">
    <property type="term" value="F:endopeptidase activity"/>
    <property type="evidence" value="ECO:0007669"/>
    <property type="project" value="TreeGrafter"/>
</dbReference>
<dbReference type="InterPro" id="IPR005151">
    <property type="entry name" value="Tail-specific_protease"/>
</dbReference>